<feature type="compositionally biased region" description="Basic residues" evidence="1">
    <location>
        <begin position="124"/>
        <end position="141"/>
    </location>
</feature>
<dbReference type="GeneID" id="108862825"/>
<sequence>MAETERPHRSSSINSSSNRNASSSTSTDLFICFTSRFSSSSSMRLSSLSPARSACLTTSLSRRLRTSGSIKNASAGVLNSPMFGNNNGGRKRSGSGYENNNSNSNSNNIEPSSPKVTCIGQVRVKTRKHVKKKMRARSRRKGGGETSTSFRRSSSDQNDRGGCRFDASENRWVHFPVTICESLRSFGSELNCFSSPCRSSCTGDRDGRRRGENNNCGGCSGGGCGGGGGSSCGGVFTRWFVAVEETGGKRREIELVVGGGGEEEAEEDRRRRSRRRHVFEGLDLREIEMKTEREEVGGINSLCSPPKNALLLMRCRSDPVKVAALANRVRERQMSLDDRVYEREEEEEEEDEERRRFVLDLEDKKRIELCEKWISGETIVEREVVVTEPEGPTQEELVEEEEEASKIQEEEIEAMIIKHIEDDLINAIEEEEEEQTAEMEEEEEEEEELAAASVTPNVERSNQGNREPDPSPEVMIMRGGDQARDETAEKEEKTTPYKVLPDCLLLMMCEPKLSMEVSKETWVCSTDFVRCQPGRPPAKKITEPTGEHHHHHHQQQPKKRIVTAVDSNASSRRRSVDKRPVHLQPPRSSCSYPAAPPLLTAAASVREQKVGGGNKAYEPPVLPRCKSEPRKSASKLAPEACFWKNRKLEPHPQASVGVGGGAGVGF</sequence>
<dbReference type="Proteomes" id="UP000504610">
    <property type="component" value="Chromosome 5"/>
</dbReference>
<accession>A0A6J0P6G1</accession>
<feature type="compositionally biased region" description="Acidic residues" evidence="1">
    <location>
        <begin position="431"/>
        <end position="449"/>
    </location>
</feature>
<reference evidence="2" key="1">
    <citation type="journal article" date="2019" name="Database">
        <title>The radish genome database (RadishGD): an integrated information resource for radish genomics.</title>
        <authorList>
            <person name="Yu H.J."/>
            <person name="Baek S."/>
            <person name="Lee Y.J."/>
            <person name="Cho A."/>
            <person name="Mun J.H."/>
        </authorList>
    </citation>
    <scope>NUCLEOTIDE SEQUENCE [LARGE SCALE GENOMIC DNA]</scope>
    <source>
        <strain evidence="2">cv. WK10039</strain>
    </source>
</reference>
<protein>
    <submittedName>
        <fullName evidence="3">Uncharacterized protein LOC108862825</fullName>
    </submittedName>
</protein>
<dbReference type="KEGG" id="rsz:108862825"/>
<evidence type="ECO:0000313" key="3">
    <source>
        <dbReference type="RefSeq" id="XP_018492577.1"/>
    </source>
</evidence>
<feature type="region of interest" description="Disordered" evidence="1">
    <location>
        <begin position="535"/>
        <end position="595"/>
    </location>
</feature>
<dbReference type="OrthoDB" id="1934890at2759"/>
<feature type="region of interest" description="Disordered" evidence="1">
    <location>
        <begin position="610"/>
        <end position="636"/>
    </location>
</feature>
<feature type="region of interest" description="Disordered" evidence="1">
    <location>
        <begin position="431"/>
        <end position="494"/>
    </location>
</feature>
<reference evidence="3" key="2">
    <citation type="submission" date="2025-08" db="UniProtKB">
        <authorList>
            <consortium name="RefSeq"/>
        </authorList>
    </citation>
    <scope>IDENTIFICATION</scope>
    <source>
        <tissue evidence="3">Leaf</tissue>
    </source>
</reference>
<evidence type="ECO:0000256" key="1">
    <source>
        <dbReference type="SAM" id="MobiDB-lite"/>
    </source>
</evidence>
<name>A0A6J0P6G1_RAPSA</name>
<gene>
    <name evidence="3" type="primary">LOC108862825</name>
</gene>
<dbReference type="RefSeq" id="XP_018492577.1">
    <property type="nucleotide sequence ID" value="XM_018637075.2"/>
</dbReference>
<feature type="compositionally biased region" description="Basic and acidic residues" evidence="1">
    <location>
        <begin position="481"/>
        <end position="494"/>
    </location>
</feature>
<evidence type="ECO:0000313" key="2">
    <source>
        <dbReference type="Proteomes" id="UP000504610"/>
    </source>
</evidence>
<feature type="compositionally biased region" description="Low complexity" evidence="1">
    <location>
        <begin position="94"/>
        <end position="114"/>
    </location>
</feature>
<dbReference type="AlphaFoldDB" id="A0A6J0P6G1"/>
<feature type="region of interest" description="Disordered" evidence="1">
    <location>
        <begin position="72"/>
        <end position="161"/>
    </location>
</feature>
<feature type="compositionally biased region" description="Low complexity" evidence="1">
    <location>
        <begin position="10"/>
        <end position="24"/>
    </location>
</feature>
<dbReference type="PANTHER" id="PTHR33448:SF4">
    <property type="entry name" value="CHLOROPLAST PROTEIN HCF243"/>
    <property type="match status" value="1"/>
</dbReference>
<feature type="compositionally biased region" description="Basic residues" evidence="1">
    <location>
        <begin position="548"/>
        <end position="561"/>
    </location>
</feature>
<feature type="compositionally biased region" description="Polar residues" evidence="1">
    <location>
        <begin position="454"/>
        <end position="465"/>
    </location>
</feature>
<keyword evidence="2" id="KW-1185">Reference proteome</keyword>
<dbReference type="PANTHER" id="PTHR33448">
    <property type="entry name" value="CHLOROPLAST PROTEIN HCF243-RELATED"/>
    <property type="match status" value="1"/>
</dbReference>
<feature type="region of interest" description="Disordered" evidence="1">
    <location>
        <begin position="1"/>
        <end position="24"/>
    </location>
</feature>
<proteinExistence type="predicted"/>
<organism evidence="2 3">
    <name type="scientific">Raphanus sativus</name>
    <name type="common">Radish</name>
    <name type="synonym">Raphanus raphanistrum var. sativus</name>
    <dbReference type="NCBI Taxonomy" id="3726"/>
    <lineage>
        <taxon>Eukaryota</taxon>
        <taxon>Viridiplantae</taxon>
        <taxon>Streptophyta</taxon>
        <taxon>Embryophyta</taxon>
        <taxon>Tracheophyta</taxon>
        <taxon>Spermatophyta</taxon>
        <taxon>Magnoliopsida</taxon>
        <taxon>eudicotyledons</taxon>
        <taxon>Gunneridae</taxon>
        <taxon>Pentapetalae</taxon>
        <taxon>rosids</taxon>
        <taxon>malvids</taxon>
        <taxon>Brassicales</taxon>
        <taxon>Brassicaceae</taxon>
        <taxon>Brassiceae</taxon>
        <taxon>Raphanus</taxon>
    </lineage>
</organism>